<evidence type="ECO:0000313" key="12">
    <source>
        <dbReference type="Proteomes" id="UP001432322"/>
    </source>
</evidence>
<sequence length="215" mass="24085">MDTVSWVLYFIAAPLLILIAIVATVLNVTVFMSRFFVKSRSSTLEMTYSLAVTDTLSSIAQAVSLLWNSFAPHVLGIKIENYCFSMSLEVFRMGFMLTGVFHIAALGFVHYLQIARPFDHTRLLSLKQTHVLICVMWIAPTLALTIFFWSFPGTGFQATNCVGDDNLAFYSALNFRVPVSLIIFILMAATCAIYWRLLKVVDTVSTLIEGISRTE</sequence>
<dbReference type="SUPFAM" id="SSF81321">
    <property type="entry name" value="Family A G protein-coupled receptor-like"/>
    <property type="match status" value="1"/>
</dbReference>
<feature type="non-terminal residue" evidence="11">
    <location>
        <position position="215"/>
    </location>
</feature>
<name>A0AAV5V2U8_9BILA</name>
<evidence type="ECO:0000256" key="8">
    <source>
        <dbReference type="ARBA" id="ARBA00023224"/>
    </source>
</evidence>
<dbReference type="InterPro" id="IPR050569">
    <property type="entry name" value="TAAR"/>
</dbReference>
<evidence type="ECO:0000256" key="4">
    <source>
        <dbReference type="ARBA" id="ARBA00022989"/>
    </source>
</evidence>
<accession>A0AAV5V2U8</accession>
<evidence type="ECO:0000256" key="2">
    <source>
        <dbReference type="ARBA" id="ARBA00022475"/>
    </source>
</evidence>
<keyword evidence="6 9" id="KW-0472">Membrane</keyword>
<dbReference type="PANTHER" id="PTHR24249:SF418">
    <property type="entry name" value="G-PROTEIN COUPLED RECEPTORS FAMILY 1 PROFILE DOMAIN-CONTAINING PROTEIN"/>
    <property type="match status" value="1"/>
</dbReference>
<gene>
    <name evidence="11" type="ORF">PFISCL1PPCAC_4680</name>
</gene>
<evidence type="ECO:0000256" key="5">
    <source>
        <dbReference type="ARBA" id="ARBA00023040"/>
    </source>
</evidence>
<protein>
    <recommendedName>
        <fullName evidence="10">G-protein coupled receptors family 1 profile domain-containing protein</fullName>
    </recommendedName>
</protein>
<keyword evidence="7" id="KW-0675">Receptor</keyword>
<dbReference type="PROSITE" id="PS50262">
    <property type="entry name" value="G_PROTEIN_RECEP_F1_2"/>
    <property type="match status" value="1"/>
</dbReference>
<dbReference type="AlphaFoldDB" id="A0AAV5V2U8"/>
<evidence type="ECO:0000256" key="3">
    <source>
        <dbReference type="ARBA" id="ARBA00022692"/>
    </source>
</evidence>
<dbReference type="PANTHER" id="PTHR24249">
    <property type="entry name" value="HISTAMINE RECEPTOR-RELATED G-PROTEIN COUPLED RECEPTOR"/>
    <property type="match status" value="1"/>
</dbReference>
<comment type="subcellular location">
    <subcellularLocation>
        <location evidence="1">Cell membrane</location>
        <topology evidence="1">Multi-pass membrane protein</topology>
    </subcellularLocation>
</comment>
<keyword evidence="5" id="KW-0297">G-protein coupled receptor</keyword>
<comment type="caution">
    <text evidence="11">The sequence shown here is derived from an EMBL/GenBank/DDBJ whole genome shotgun (WGS) entry which is preliminary data.</text>
</comment>
<keyword evidence="8" id="KW-0807">Transducer</keyword>
<keyword evidence="12" id="KW-1185">Reference proteome</keyword>
<organism evidence="11 12">
    <name type="scientific">Pristionchus fissidentatus</name>
    <dbReference type="NCBI Taxonomy" id="1538716"/>
    <lineage>
        <taxon>Eukaryota</taxon>
        <taxon>Metazoa</taxon>
        <taxon>Ecdysozoa</taxon>
        <taxon>Nematoda</taxon>
        <taxon>Chromadorea</taxon>
        <taxon>Rhabditida</taxon>
        <taxon>Rhabditina</taxon>
        <taxon>Diplogasteromorpha</taxon>
        <taxon>Diplogasteroidea</taxon>
        <taxon>Neodiplogasteridae</taxon>
        <taxon>Pristionchus</taxon>
    </lineage>
</organism>
<evidence type="ECO:0000313" key="11">
    <source>
        <dbReference type="EMBL" id="GMT13383.1"/>
    </source>
</evidence>
<dbReference type="GO" id="GO:0005886">
    <property type="term" value="C:plasma membrane"/>
    <property type="evidence" value="ECO:0007669"/>
    <property type="project" value="UniProtKB-SubCell"/>
</dbReference>
<feature type="transmembrane region" description="Helical" evidence="9">
    <location>
        <begin position="131"/>
        <end position="151"/>
    </location>
</feature>
<dbReference type="EMBL" id="BTSY01000002">
    <property type="protein sequence ID" value="GMT13383.1"/>
    <property type="molecule type" value="Genomic_DNA"/>
</dbReference>
<feature type="domain" description="G-protein coupled receptors family 1 profile" evidence="10">
    <location>
        <begin position="23"/>
        <end position="215"/>
    </location>
</feature>
<keyword evidence="2" id="KW-1003">Cell membrane</keyword>
<proteinExistence type="predicted"/>
<keyword evidence="4 9" id="KW-1133">Transmembrane helix</keyword>
<evidence type="ECO:0000259" key="10">
    <source>
        <dbReference type="PROSITE" id="PS50262"/>
    </source>
</evidence>
<evidence type="ECO:0000256" key="6">
    <source>
        <dbReference type="ARBA" id="ARBA00023136"/>
    </source>
</evidence>
<dbReference type="Gene3D" id="1.20.1070.10">
    <property type="entry name" value="Rhodopsin 7-helix transmembrane proteins"/>
    <property type="match status" value="1"/>
</dbReference>
<dbReference type="InterPro" id="IPR017452">
    <property type="entry name" value="GPCR_Rhodpsn_7TM"/>
</dbReference>
<evidence type="ECO:0000256" key="7">
    <source>
        <dbReference type="ARBA" id="ARBA00023170"/>
    </source>
</evidence>
<keyword evidence="3 9" id="KW-0812">Transmembrane</keyword>
<dbReference type="GO" id="GO:0004930">
    <property type="term" value="F:G protein-coupled receptor activity"/>
    <property type="evidence" value="ECO:0007669"/>
    <property type="project" value="UniProtKB-KW"/>
</dbReference>
<dbReference type="CDD" id="cd00637">
    <property type="entry name" value="7tm_classA_rhodopsin-like"/>
    <property type="match status" value="1"/>
</dbReference>
<feature type="transmembrane region" description="Helical" evidence="9">
    <location>
        <begin position="6"/>
        <end position="36"/>
    </location>
</feature>
<dbReference type="Proteomes" id="UP001432322">
    <property type="component" value="Unassembled WGS sequence"/>
</dbReference>
<feature type="transmembrane region" description="Helical" evidence="9">
    <location>
        <begin position="175"/>
        <end position="195"/>
    </location>
</feature>
<reference evidence="11" key="1">
    <citation type="submission" date="2023-10" db="EMBL/GenBank/DDBJ databases">
        <title>Genome assembly of Pristionchus species.</title>
        <authorList>
            <person name="Yoshida K."/>
            <person name="Sommer R.J."/>
        </authorList>
    </citation>
    <scope>NUCLEOTIDE SEQUENCE</scope>
    <source>
        <strain evidence="11">RS5133</strain>
    </source>
</reference>
<evidence type="ECO:0000256" key="1">
    <source>
        <dbReference type="ARBA" id="ARBA00004651"/>
    </source>
</evidence>
<feature type="transmembrane region" description="Helical" evidence="9">
    <location>
        <begin position="90"/>
        <end position="111"/>
    </location>
</feature>
<evidence type="ECO:0000256" key="9">
    <source>
        <dbReference type="SAM" id="Phobius"/>
    </source>
</evidence>